<evidence type="ECO:0000256" key="4">
    <source>
        <dbReference type="ARBA" id="ARBA00023163"/>
    </source>
</evidence>
<feature type="compositionally biased region" description="Basic residues" evidence="6">
    <location>
        <begin position="49"/>
        <end position="63"/>
    </location>
</feature>
<evidence type="ECO:0000313" key="8">
    <source>
        <dbReference type="EMBL" id="CAI0558176.1"/>
    </source>
</evidence>
<proteinExistence type="predicted"/>
<keyword evidence="3" id="KW-0238">DNA-binding</keyword>
<dbReference type="AlphaFoldDB" id="A0AAV0RLM9"/>
<dbReference type="PANTHER" id="PTHR31391">
    <property type="entry name" value="B3 DOMAIN-CONTAINING PROTEIN OS11G0197600-RELATED"/>
    <property type="match status" value="1"/>
</dbReference>
<dbReference type="SUPFAM" id="SSF101936">
    <property type="entry name" value="DNA-binding pseudobarrel domain"/>
    <property type="match status" value="1"/>
</dbReference>
<name>A0AAV0RLM9_9ROSI</name>
<feature type="compositionally biased region" description="Polar residues" evidence="6">
    <location>
        <begin position="95"/>
        <end position="107"/>
    </location>
</feature>
<evidence type="ECO:0000256" key="5">
    <source>
        <dbReference type="ARBA" id="ARBA00023242"/>
    </source>
</evidence>
<feature type="compositionally biased region" description="Polar residues" evidence="6">
    <location>
        <begin position="21"/>
        <end position="45"/>
    </location>
</feature>
<evidence type="ECO:0000259" key="7">
    <source>
        <dbReference type="PROSITE" id="PS50863"/>
    </source>
</evidence>
<reference evidence="8" key="1">
    <citation type="submission" date="2022-08" db="EMBL/GenBank/DDBJ databases">
        <authorList>
            <person name="Gutierrez-Valencia J."/>
        </authorList>
    </citation>
    <scope>NUCLEOTIDE SEQUENCE</scope>
</reference>
<keyword evidence="4" id="KW-0804">Transcription</keyword>
<organism evidence="8 9">
    <name type="scientific">Linum tenue</name>
    <dbReference type="NCBI Taxonomy" id="586396"/>
    <lineage>
        <taxon>Eukaryota</taxon>
        <taxon>Viridiplantae</taxon>
        <taxon>Streptophyta</taxon>
        <taxon>Embryophyta</taxon>
        <taxon>Tracheophyta</taxon>
        <taxon>Spermatophyta</taxon>
        <taxon>Magnoliopsida</taxon>
        <taxon>eudicotyledons</taxon>
        <taxon>Gunneridae</taxon>
        <taxon>Pentapetalae</taxon>
        <taxon>rosids</taxon>
        <taxon>fabids</taxon>
        <taxon>Malpighiales</taxon>
        <taxon>Linaceae</taxon>
        <taxon>Linum</taxon>
    </lineage>
</organism>
<dbReference type="Pfam" id="PF02362">
    <property type="entry name" value="B3"/>
    <property type="match status" value="1"/>
</dbReference>
<dbReference type="PROSITE" id="PS50863">
    <property type="entry name" value="B3"/>
    <property type="match status" value="1"/>
</dbReference>
<evidence type="ECO:0000256" key="3">
    <source>
        <dbReference type="ARBA" id="ARBA00023125"/>
    </source>
</evidence>
<dbReference type="PANTHER" id="PTHR31391:SF4">
    <property type="entry name" value="B3 DOMAIN-CONTAINING PROTEIN OS03G0184500"/>
    <property type="match status" value="1"/>
</dbReference>
<dbReference type="EMBL" id="CAMGYJ010000011">
    <property type="protein sequence ID" value="CAI0558176.1"/>
    <property type="molecule type" value="Genomic_DNA"/>
</dbReference>
<dbReference type="InterPro" id="IPR003340">
    <property type="entry name" value="B3_DNA-bd"/>
</dbReference>
<feature type="domain" description="TF-B3" evidence="7">
    <location>
        <begin position="191"/>
        <end position="282"/>
    </location>
</feature>
<accession>A0AAV0RLM9</accession>
<keyword evidence="5" id="KW-0539">Nucleus</keyword>
<dbReference type="CDD" id="cd10017">
    <property type="entry name" value="B3_DNA"/>
    <property type="match status" value="1"/>
</dbReference>
<dbReference type="Gene3D" id="2.40.330.10">
    <property type="entry name" value="DNA-binding pseudobarrel domain"/>
    <property type="match status" value="1"/>
</dbReference>
<protein>
    <recommendedName>
        <fullName evidence="7">TF-B3 domain-containing protein</fullName>
    </recommendedName>
</protein>
<evidence type="ECO:0000256" key="1">
    <source>
        <dbReference type="ARBA" id="ARBA00004123"/>
    </source>
</evidence>
<feature type="region of interest" description="Disordered" evidence="6">
    <location>
        <begin position="21"/>
        <end position="66"/>
    </location>
</feature>
<evidence type="ECO:0000256" key="6">
    <source>
        <dbReference type="SAM" id="MobiDB-lite"/>
    </source>
</evidence>
<dbReference type="InterPro" id="IPR044837">
    <property type="entry name" value="REM16-like"/>
</dbReference>
<evidence type="ECO:0000313" key="9">
    <source>
        <dbReference type="Proteomes" id="UP001154282"/>
    </source>
</evidence>
<dbReference type="GO" id="GO:0005634">
    <property type="term" value="C:nucleus"/>
    <property type="evidence" value="ECO:0007669"/>
    <property type="project" value="UniProtKB-SubCell"/>
</dbReference>
<gene>
    <name evidence="8" type="ORF">LITE_LOCUS48673</name>
</gene>
<keyword evidence="2" id="KW-0805">Transcription regulation</keyword>
<comment type="caution">
    <text evidence="8">The sequence shown here is derived from an EMBL/GenBank/DDBJ whole genome shotgun (WGS) entry which is preliminary data.</text>
</comment>
<dbReference type="Proteomes" id="UP001154282">
    <property type="component" value="Unassembled WGS sequence"/>
</dbReference>
<feature type="region of interest" description="Disordered" evidence="6">
    <location>
        <begin position="95"/>
        <end position="115"/>
    </location>
</feature>
<keyword evidence="9" id="KW-1185">Reference proteome</keyword>
<dbReference type="SMART" id="SM01019">
    <property type="entry name" value="B3"/>
    <property type="match status" value="1"/>
</dbReference>
<evidence type="ECO:0000256" key="2">
    <source>
        <dbReference type="ARBA" id="ARBA00023015"/>
    </source>
</evidence>
<dbReference type="GO" id="GO:0003677">
    <property type="term" value="F:DNA binding"/>
    <property type="evidence" value="ECO:0007669"/>
    <property type="project" value="UniProtKB-KW"/>
</dbReference>
<dbReference type="InterPro" id="IPR015300">
    <property type="entry name" value="DNA-bd_pseudobarrel_sf"/>
</dbReference>
<sequence length="285" mass="32262">MVKFQNLEFVAEVGNQRSSAQFPIQQSAPSPCSPLFNHTLTRTPPSRSSSHRSQRQQRIRKMVAKQSKYEQIRLSRMEENKKRMEALNLPLLSQSLRTTSPNPSPMKQSAPRPRVVKKEVVVVRRSSRVANKPSPVYAEVVVDRVMIPRRVSSGRSRDLSNRVYASDEARAEALEKAENLHASLETHYPSFVKSMLISHVTGGFWLGLPKSFCKMNLPKRDEVMTLIDEEGNEHPTIYLPRKTGLSGGWKGFAVDHNLADGDALIFQLIRPTAFKVYITRAKVNI</sequence>
<comment type="subcellular location">
    <subcellularLocation>
        <location evidence="1">Nucleus</location>
    </subcellularLocation>
</comment>